<dbReference type="AlphaFoldDB" id="X1JAD2"/>
<gene>
    <name evidence="1" type="ORF">S06H3_03341</name>
</gene>
<name>X1JAD2_9ZZZZ</name>
<accession>X1JAD2</accession>
<feature type="non-terminal residue" evidence="1">
    <location>
        <position position="206"/>
    </location>
</feature>
<proteinExistence type="predicted"/>
<protein>
    <submittedName>
        <fullName evidence="1">Uncharacterized protein</fullName>
    </submittedName>
</protein>
<dbReference type="EMBL" id="BARV01001077">
    <property type="protein sequence ID" value="GAH91661.1"/>
    <property type="molecule type" value="Genomic_DNA"/>
</dbReference>
<organism evidence="1">
    <name type="scientific">marine sediment metagenome</name>
    <dbReference type="NCBI Taxonomy" id="412755"/>
    <lineage>
        <taxon>unclassified sequences</taxon>
        <taxon>metagenomes</taxon>
        <taxon>ecological metagenomes</taxon>
    </lineage>
</organism>
<sequence>MPSAIYNWWGDISGPEYEAASFEDWSNPGGLGDAVSDNVDFIPWLTRDFQTVLDDNIAYFGYSMVWLYTGWNIISTPIALDPGCDTWGEYVDLGDGLAIDTEATTYYFDGEIQDYVQVLGTYPLKPCDAIYVKMAEDDVAAILLSPSVSVPSKELYAGWNLVSLAWLPTSMEDVYGLPADEALITVEEVTGSLTGYKLVVSTGLNA</sequence>
<reference evidence="1" key="1">
    <citation type="journal article" date="2014" name="Front. Microbiol.">
        <title>High frequency of phylogenetically diverse reductive dehalogenase-homologous genes in deep subseafloor sedimentary metagenomes.</title>
        <authorList>
            <person name="Kawai M."/>
            <person name="Futagami T."/>
            <person name="Toyoda A."/>
            <person name="Takaki Y."/>
            <person name="Nishi S."/>
            <person name="Hori S."/>
            <person name="Arai W."/>
            <person name="Tsubouchi T."/>
            <person name="Morono Y."/>
            <person name="Uchiyama I."/>
            <person name="Ito T."/>
            <person name="Fujiyama A."/>
            <person name="Inagaki F."/>
            <person name="Takami H."/>
        </authorList>
    </citation>
    <scope>NUCLEOTIDE SEQUENCE</scope>
    <source>
        <strain evidence="1">Expedition CK06-06</strain>
    </source>
</reference>
<comment type="caution">
    <text evidence="1">The sequence shown here is derived from an EMBL/GenBank/DDBJ whole genome shotgun (WGS) entry which is preliminary data.</text>
</comment>
<evidence type="ECO:0000313" key="1">
    <source>
        <dbReference type="EMBL" id="GAH91661.1"/>
    </source>
</evidence>